<protein>
    <submittedName>
        <fullName evidence="1">Poly [ADP-ribose] polymerase 14-like isoform X2</fullName>
    </submittedName>
</protein>
<gene>
    <name evidence="1" type="ORF">PACLA_8A083990</name>
</gene>
<dbReference type="Gene3D" id="3.30.70.330">
    <property type="match status" value="1"/>
</dbReference>
<dbReference type="Proteomes" id="UP001152795">
    <property type="component" value="Unassembled WGS sequence"/>
</dbReference>
<evidence type="ECO:0000313" key="2">
    <source>
        <dbReference type="Proteomes" id="UP001152795"/>
    </source>
</evidence>
<dbReference type="GO" id="GO:0003676">
    <property type="term" value="F:nucleic acid binding"/>
    <property type="evidence" value="ECO:0007669"/>
    <property type="project" value="InterPro"/>
</dbReference>
<dbReference type="InterPro" id="IPR035979">
    <property type="entry name" value="RBD_domain_sf"/>
</dbReference>
<feature type="non-terminal residue" evidence="1">
    <location>
        <position position="156"/>
    </location>
</feature>
<comment type="caution">
    <text evidence="1">The sequence shown here is derived from an EMBL/GenBank/DDBJ whole genome shotgun (WGS) entry which is preliminary data.</text>
</comment>
<sequence>TQNVLRKANETPLKLEGNLLKVSTVFEPTHDRSILLAGNINPETNEETFKSFVEVKKKADVLNVVYGKDGKAIVILKNEIDEYYANKKDMNLDGSIISLEFAPLTKGIRVSKIPRATSSDDIRYKFSNPKIGGGEVTDMMLNKDNGVANVSFEKSS</sequence>
<dbReference type="EMBL" id="CACRXK020037452">
    <property type="protein sequence ID" value="CAB4045054.1"/>
    <property type="molecule type" value="Genomic_DNA"/>
</dbReference>
<dbReference type="OrthoDB" id="6133115at2759"/>
<name>A0A6S7KQ26_PARCT</name>
<proteinExistence type="predicted"/>
<evidence type="ECO:0000313" key="1">
    <source>
        <dbReference type="EMBL" id="CAB4045054.1"/>
    </source>
</evidence>
<feature type="non-terminal residue" evidence="1">
    <location>
        <position position="1"/>
    </location>
</feature>
<dbReference type="InterPro" id="IPR012677">
    <property type="entry name" value="Nucleotide-bd_a/b_plait_sf"/>
</dbReference>
<dbReference type="SUPFAM" id="SSF54928">
    <property type="entry name" value="RNA-binding domain, RBD"/>
    <property type="match status" value="1"/>
</dbReference>
<dbReference type="Pfam" id="PF23085">
    <property type="entry name" value="RRM_PARP14_3"/>
    <property type="match status" value="1"/>
</dbReference>
<accession>A0A6S7KQ26</accession>
<keyword evidence="2" id="KW-1185">Reference proteome</keyword>
<organism evidence="1 2">
    <name type="scientific">Paramuricea clavata</name>
    <name type="common">Red gorgonian</name>
    <name type="synonym">Violescent sea-whip</name>
    <dbReference type="NCBI Taxonomy" id="317549"/>
    <lineage>
        <taxon>Eukaryota</taxon>
        <taxon>Metazoa</taxon>
        <taxon>Cnidaria</taxon>
        <taxon>Anthozoa</taxon>
        <taxon>Octocorallia</taxon>
        <taxon>Malacalcyonacea</taxon>
        <taxon>Plexauridae</taxon>
        <taxon>Paramuricea</taxon>
    </lineage>
</organism>
<reference evidence="1" key="1">
    <citation type="submission" date="2020-04" db="EMBL/GenBank/DDBJ databases">
        <authorList>
            <person name="Alioto T."/>
            <person name="Alioto T."/>
            <person name="Gomez Garrido J."/>
        </authorList>
    </citation>
    <scope>NUCLEOTIDE SEQUENCE</scope>
    <source>
        <strain evidence="1">A484AB</strain>
    </source>
</reference>
<dbReference type="AlphaFoldDB" id="A0A6S7KQ26"/>